<dbReference type="EMBL" id="AP023097">
    <property type="protein sequence ID" value="BCE70864.1"/>
    <property type="molecule type" value="Genomic_DNA"/>
</dbReference>
<evidence type="ECO:0000313" key="3">
    <source>
        <dbReference type="EMBL" id="BCE35938.1"/>
    </source>
</evidence>
<sequence>MDAAVSMLDAAGDAENAFTAVAHFGPHRAARTGAMNDTMGNTAKRYHCARLERRGLRQTPETCRNPCTVTLREVFCFGERAARRHGEDGFAIARMNSERVAARTPVPAQPNRKKLRSMGDDEGLWLVGPPIEECASGHVCQSGEQEFARILP</sequence>
<dbReference type="EMBL" id="AP023099">
    <property type="protein sequence ID" value="BCE88115.1"/>
    <property type="molecule type" value="Genomic_DNA"/>
</dbReference>
<reference evidence="5" key="6">
    <citation type="submission" date="2020-05" db="EMBL/GenBank/DDBJ databases">
        <title>Complete genome sequence of Bradyrhizobium diazoefficiens XF5 isolated from soybean nodule.</title>
        <authorList>
            <person name="Noda R."/>
            <person name="Kakizaki K."/>
            <person name="Minamisawa K."/>
        </authorList>
    </citation>
    <scope>NUCLEOTIDE SEQUENCE</scope>
    <source>
        <strain evidence="5">XF5</strain>
    </source>
</reference>
<protein>
    <submittedName>
        <fullName evidence="8">Uncharacterized protein</fullName>
    </submittedName>
</protein>
<reference evidence="2" key="3">
    <citation type="submission" date="2020-05" db="EMBL/GenBank/DDBJ databases">
        <title>Complete genome sequence of Bradyrhizobium diazoefficiens XF2 isolated from soybean nodule.</title>
        <authorList>
            <person name="Noda R."/>
            <person name="Kakizaki K."/>
            <person name="Minamisawa K."/>
        </authorList>
    </citation>
    <scope>NUCLEOTIDE SEQUENCE</scope>
    <source>
        <strain evidence="2">XF2</strain>
    </source>
</reference>
<evidence type="ECO:0000313" key="4">
    <source>
        <dbReference type="EMBL" id="BCE44571.1"/>
    </source>
</evidence>
<dbReference type="EMBL" id="AP023091">
    <property type="protein sequence ID" value="BCE18318.1"/>
    <property type="molecule type" value="Genomic_DNA"/>
</dbReference>
<proteinExistence type="predicted"/>
<evidence type="ECO:0000313" key="1">
    <source>
        <dbReference type="EMBL" id="BCE18318.1"/>
    </source>
</evidence>
<reference evidence="6" key="7">
    <citation type="submission" date="2020-05" db="EMBL/GenBank/DDBJ databases">
        <title>Complete genome sequence of Bradyrhizobium diazoefficiens XF6 isolated from soybean nodule.</title>
        <authorList>
            <person name="Noda R."/>
            <person name="Kakizaki K."/>
            <person name="Minamisawa K."/>
        </authorList>
    </citation>
    <scope>NUCLEOTIDE SEQUENCE</scope>
    <source>
        <strain evidence="6">XF6</strain>
    </source>
</reference>
<evidence type="ECO:0000313" key="7">
    <source>
        <dbReference type="EMBL" id="BCE70864.1"/>
    </source>
</evidence>
<dbReference type="AlphaFoldDB" id="A0A810BRI3"/>
<accession>A0A810BRI3</accession>
<dbReference type="EMBL" id="AP023092">
    <property type="protein sequence ID" value="BCE27171.1"/>
    <property type="molecule type" value="Genomic_DNA"/>
</dbReference>
<evidence type="ECO:0000313" key="6">
    <source>
        <dbReference type="EMBL" id="BCE62150.1"/>
    </source>
</evidence>
<reference evidence="7" key="8">
    <citation type="submission" date="2020-05" db="EMBL/GenBank/DDBJ databases">
        <title>Complete genome sequence of Bradyrhizobium diazoefficiens XF8 isolated from soybean nodule.</title>
        <authorList>
            <person name="Noda R."/>
            <person name="Kakizaki K."/>
            <person name="Minamisawa K."/>
        </authorList>
    </citation>
    <scope>NUCLEOTIDE SEQUENCE</scope>
    <source>
        <strain evidence="7">XF8</strain>
    </source>
</reference>
<organism evidence="8">
    <name type="scientific">Bradyrhizobium diazoefficiens</name>
    <dbReference type="NCBI Taxonomy" id="1355477"/>
    <lineage>
        <taxon>Bacteria</taxon>
        <taxon>Pseudomonadati</taxon>
        <taxon>Pseudomonadota</taxon>
        <taxon>Alphaproteobacteria</taxon>
        <taxon>Hyphomicrobiales</taxon>
        <taxon>Nitrobacteraceae</taxon>
        <taxon>Bradyrhizobium</taxon>
    </lineage>
</organism>
<evidence type="ECO:0000313" key="8">
    <source>
        <dbReference type="EMBL" id="BCE79542.1"/>
    </source>
</evidence>
<reference evidence="4" key="5">
    <citation type="submission" date="2020-05" db="EMBL/GenBank/DDBJ databases">
        <title>Complete genome sequence of Bradyrhizobium diazoefficiens XF4 isolated from soybean nodule.</title>
        <authorList>
            <person name="Noda R."/>
            <person name="Kakizaki K."/>
            <person name="Minamisawa K."/>
        </authorList>
    </citation>
    <scope>NUCLEOTIDE SEQUENCE</scope>
    <source>
        <strain evidence="4">XF4</strain>
    </source>
</reference>
<reference evidence="9" key="2">
    <citation type="submission" date="2020-05" db="EMBL/GenBank/DDBJ databases">
        <title>Complete genome sequence of Bradyrhizobium diazoefficiens XF10 isolated from soybean nodule.</title>
        <authorList>
            <person name="Noda R."/>
            <person name="Kakizaki K."/>
            <person name="Minamisawa K."/>
        </authorList>
    </citation>
    <scope>NUCLEOTIDE SEQUENCE</scope>
    <source>
        <strain evidence="9">XF10</strain>
    </source>
</reference>
<reference evidence="3" key="4">
    <citation type="submission" date="2020-05" db="EMBL/GenBank/DDBJ databases">
        <title>Complete genome sequence of Bradyrhizobium diazoefficiens XF3 isolated from soybean nodule.</title>
        <authorList>
            <person name="Noda R."/>
            <person name="Kakizaki K."/>
            <person name="Minamisawa K."/>
        </authorList>
    </citation>
    <scope>NUCLEOTIDE SEQUENCE</scope>
    <source>
        <strain evidence="3">XF3</strain>
    </source>
</reference>
<dbReference type="EMBL" id="AP023096">
    <property type="protein sequence ID" value="BCE62150.1"/>
    <property type="molecule type" value="Genomic_DNA"/>
</dbReference>
<dbReference type="EMBL" id="AP023093">
    <property type="protein sequence ID" value="BCE35938.1"/>
    <property type="molecule type" value="Genomic_DNA"/>
</dbReference>
<evidence type="ECO:0000313" key="2">
    <source>
        <dbReference type="EMBL" id="BCE27171.1"/>
    </source>
</evidence>
<reference evidence="1" key="1">
    <citation type="submission" date="2020-05" db="EMBL/GenBank/DDBJ databases">
        <title>Complete genome sequence of Bradyrhizobium diazoefficiens XF1 isolated from soybean nodule.</title>
        <authorList>
            <person name="Noda R."/>
            <person name="Kakizaki K."/>
            <person name="Minamisawa K."/>
        </authorList>
    </citation>
    <scope>NUCLEOTIDE SEQUENCE</scope>
    <source>
        <strain evidence="1">XF1</strain>
    </source>
</reference>
<evidence type="ECO:0000313" key="5">
    <source>
        <dbReference type="EMBL" id="BCE53430.1"/>
    </source>
</evidence>
<name>A0A810BRI3_9BRAD</name>
<dbReference type="EMBL" id="AP023098">
    <property type="protein sequence ID" value="BCE79542.1"/>
    <property type="molecule type" value="Genomic_DNA"/>
</dbReference>
<evidence type="ECO:0000313" key="9">
    <source>
        <dbReference type="EMBL" id="BCE88115.1"/>
    </source>
</evidence>
<reference evidence="8" key="9">
    <citation type="submission" date="2020-05" db="EMBL/GenBank/DDBJ databases">
        <title>Complete genome sequence of Bradyrhizobium diazoefficiens XF9 isolated from soybean nodule.</title>
        <authorList>
            <person name="Noda R."/>
            <person name="Kakizaki K."/>
            <person name="Minamisawa K."/>
        </authorList>
    </citation>
    <scope>NUCLEOTIDE SEQUENCE</scope>
    <source>
        <strain evidence="8">XF9</strain>
    </source>
</reference>
<dbReference type="EMBL" id="AP023095">
    <property type="protein sequence ID" value="BCE53430.1"/>
    <property type="molecule type" value="Genomic_DNA"/>
</dbReference>
<gene>
    <name evidence="9" type="ORF">XF10B_09130</name>
    <name evidence="1" type="ORF">XF1B_09990</name>
    <name evidence="2" type="ORF">XF2B_09400</name>
    <name evidence="3" type="ORF">XF3B_09690</name>
    <name evidence="4" type="ORF">XF4B_09200</name>
    <name evidence="5" type="ORF">XF5B_09420</name>
    <name evidence="6" type="ORF">XF6B_09490</name>
    <name evidence="7" type="ORF">XF8B_09750</name>
    <name evidence="8" type="ORF">XF9B_09630</name>
</gene>
<dbReference type="EMBL" id="AP023094">
    <property type="protein sequence ID" value="BCE44571.1"/>
    <property type="molecule type" value="Genomic_DNA"/>
</dbReference>